<dbReference type="Proteomes" id="UP001170717">
    <property type="component" value="Unassembled WGS sequence"/>
</dbReference>
<dbReference type="RefSeq" id="WP_159534305.1">
    <property type="nucleotide sequence ID" value="NZ_JAUOQI010000003.1"/>
</dbReference>
<name>A0AAW7Z0Y9_9ALTE</name>
<feature type="signal peptide" evidence="1">
    <location>
        <begin position="1"/>
        <end position="22"/>
    </location>
</feature>
<evidence type="ECO:0000313" key="3">
    <source>
        <dbReference type="Proteomes" id="UP001170717"/>
    </source>
</evidence>
<evidence type="ECO:0000256" key="1">
    <source>
        <dbReference type="SAM" id="SignalP"/>
    </source>
</evidence>
<organism evidence="2 3">
    <name type="scientific">Alteromonas stellipolaris</name>
    <dbReference type="NCBI Taxonomy" id="233316"/>
    <lineage>
        <taxon>Bacteria</taxon>
        <taxon>Pseudomonadati</taxon>
        <taxon>Pseudomonadota</taxon>
        <taxon>Gammaproteobacteria</taxon>
        <taxon>Alteromonadales</taxon>
        <taxon>Alteromonadaceae</taxon>
        <taxon>Alteromonas/Salinimonas group</taxon>
        <taxon>Alteromonas</taxon>
    </lineage>
</organism>
<feature type="chain" id="PRO_5043745619" evidence="1">
    <location>
        <begin position="23"/>
        <end position="314"/>
    </location>
</feature>
<keyword evidence="1" id="KW-0732">Signal</keyword>
<accession>A0AAW7Z0Y9</accession>
<proteinExistence type="predicted"/>
<gene>
    <name evidence="2" type="ORF">Q4527_04450</name>
</gene>
<reference evidence="2" key="1">
    <citation type="submission" date="2023-07" db="EMBL/GenBank/DDBJ databases">
        <title>Genome content predicts the carbon catabolic preferences of heterotrophic bacteria.</title>
        <authorList>
            <person name="Gralka M."/>
        </authorList>
    </citation>
    <scope>NUCLEOTIDE SEQUENCE</scope>
    <source>
        <strain evidence="2">F2M12</strain>
    </source>
</reference>
<dbReference type="EMBL" id="JAUOQI010000003">
    <property type="protein sequence ID" value="MDO6576626.1"/>
    <property type="molecule type" value="Genomic_DNA"/>
</dbReference>
<protein>
    <submittedName>
        <fullName evidence="2">Uncharacterized protein</fullName>
    </submittedName>
</protein>
<sequence length="314" mass="33002">MKSISSLLFTAGLIISAGYSHATTKVTVCQSNSACSDSALKSHVISVAQGESADVIVLDILNGKSFHYEVAVIDAGGLEFPGMYTVGARKVSTLPDEVTIAAAEFIGFSTDPLGNTLDDASTKLSVVNGRPVYMLSDVWDGPQSLPELSQSIYQINSAISSKLQRAAELRKVDVQVSLSAALQAAISKVITGSISASVAVTQSSSNQMTVYFKGNNYLTVAVKLTYNGANGVSAEVKALSVIDNGVVVFEIPVENGIANLEAVFGKTFAYNGSNQSSMSNWLAGLNLGLSWNSRRGTVTITDINDPDIGEVEDQ</sequence>
<evidence type="ECO:0000313" key="2">
    <source>
        <dbReference type="EMBL" id="MDO6576626.1"/>
    </source>
</evidence>
<comment type="caution">
    <text evidence="2">The sequence shown here is derived from an EMBL/GenBank/DDBJ whole genome shotgun (WGS) entry which is preliminary data.</text>
</comment>
<dbReference type="AlphaFoldDB" id="A0AAW7Z0Y9"/>